<evidence type="ECO:0000256" key="4">
    <source>
        <dbReference type="ARBA" id="ARBA00022989"/>
    </source>
</evidence>
<evidence type="ECO:0000256" key="1">
    <source>
        <dbReference type="ARBA" id="ARBA00004651"/>
    </source>
</evidence>
<evidence type="ECO:0000313" key="8">
    <source>
        <dbReference type="EMBL" id="SPT70216.1"/>
    </source>
</evidence>
<feature type="transmembrane region" description="Helical" evidence="6">
    <location>
        <begin position="166"/>
        <end position="187"/>
    </location>
</feature>
<name>A0A2X0VAS2_9GAMM</name>
<evidence type="ECO:0000256" key="2">
    <source>
        <dbReference type="ARBA" id="ARBA00022475"/>
    </source>
</evidence>
<feature type="transmembrane region" description="Helical" evidence="6">
    <location>
        <begin position="329"/>
        <end position="351"/>
    </location>
</feature>
<gene>
    <name evidence="8" type="primary">sotB</name>
    <name evidence="8" type="ORF">NCTC13093_01625</name>
</gene>
<protein>
    <submittedName>
        <fullName evidence="8">Sugar efflux transporter</fullName>
    </submittedName>
</protein>
<dbReference type="PANTHER" id="PTHR43124:SF4">
    <property type="entry name" value="SUGAR EFFLUX TRANSPORTER"/>
    <property type="match status" value="1"/>
</dbReference>
<evidence type="ECO:0000256" key="6">
    <source>
        <dbReference type="SAM" id="Phobius"/>
    </source>
</evidence>
<feature type="domain" description="Major facilitator superfamily (MFS) profile" evidence="7">
    <location>
        <begin position="12"/>
        <end position="387"/>
    </location>
</feature>
<dbReference type="InterPro" id="IPR036259">
    <property type="entry name" value="MFS_trans_sf"/>
</dbReference>
<keyword evidence="3 6" id="KW-0812">Transmembrane</keyword>
<dbReference type="GO" id="GO:0005886">
    <property type="term" value="C:plasma membrane"/>
    <property type="evidence" value="ECO:0007669"/>
    <property type="project" value="UniProtKB-SubCell"/>
</dbReference>
<evidence type="ECO:0000256" key="3">
    <source>
        <dbReference type="ARBA" id="ARBA00022692"/>
    </source>
</evidence>
<organism evidence="8 9">
    <name type="scientific">Anaerobiospirillum thomasii</name>
    <dbReference type="NCBI Taxonomy" id="179995"/>
    <lineage>
        <taxon>Bacteria</taxon>
        <taxon>Pseudomonadati</taxon>
        <taxon>Pseudomonadota</taxon>
        <taxon>Gammaproteobacteria</taxon>
        <taxon>Aeromonadales</taxon>
        <taxon>Succinivibrionaceae</taxon>
        <taxon>Anaerobiospirillum</taxon>
    </lineage>
</organism>
<evidence type="ECO:0000256" key="5">
    <source>
        <dbReference type="ARBA" id="ARBA00023136"/>
    </source>
</evidence>
<feature type="transmembrane region" description="Helical" evidence="6">
    <location>
        <begin position="12"/>
        <end position="34"/>
    </location>
</feature>
<dbReference type="NCBIfam" id="NF002921">
    <property type="entry name" value="PRK03545.1"/>
    <property type="match status" value="1"/>
</dbReference>
<dbReference type="GO" id="GO:0022857">
    <property type="term" value="F:transmembrane transporter activity"/>
    <property type="evidence" value="ECO:0007669"/>
    <property type="project" value="InterPro"/>
</dbReference>
<dbReference type="CDD" id="cd17324">
    <property type="entry name" value="MFS_NepI_like"/>
    <property type="match status" value="1"/>
</dbReference>
<dbReference type="PANTHER" id="PTHR43124">
    <property type="entry name" value="PURINE EFFLUX PUMP PBUE"/>
    <property type="match status" value="1"/>
</dbReference>
<proteinExistence type="predicted"/>
<comment type="subcellular location">
    <subcellularLocation>
        <location evidence="1">Cell membrane</location>
        <topology evidence="1">Multi-pass membrane protein</topology>
    </subcellularLocation>
</comment>
<feature type="transmembrane region" description="Helical" evidence="6">
    <location>
        <begin position="249"/>
        <end position="267"/>
    </location>
</feature>
<keyword evidence="2" id="KW-1003">Cell membrane</keyword>
<feature type="transmembrane region" description="Helical" evidence="6">
    <location>
        <begin position="208"/>
        <end position="229"/>
    </location>
</feature>
<feature type="transmembrane region" description="Helical" evidence="6">
    <location>
        <begin position="107"/>
        <end position="128"/>
    </location>
</feature>
<feature type="transmembrane region" description="Helical" evidence="6">
    <location>
        <begin position="363"/>
        <end position="381"/>
    </location>
</feature>
<dbReference type="Pfam" id="PF07690">
    <property type="entry name" value="MFS_1"/>
    <property type="match status" value="1"/>
</dbReference>
<dbReference type="RefSeq" id="WP_113744312.1">
    <property type="nucleotide sequence ID" value="NZ_UAPV01000001.1"/>
</dbReference>
<feature type="transmembrane region" description="Helical" evidence="6">
    <location>
        <begin position="78"/>
        <end position="101"/>
    </location>
</feature>
<keyword evidence="4 6" id="KW-1133">Transmembrane helix</keyword>
<dbReference type="PROSITE" id="PS50850">
    <property type="entry name" value="MFS"/>
    <property type="match status" value="1"/>
</dbReference>
<sequence>MSAKITLKEWLPVLGMTCSAFIFNTSEFMPVALLTDIARDFAMSEALAGSMISIYAWVVTLMSLPLMLLVCKMEFKKLLLIVIGVFCASQIASAMAPSFMVLLLSRIGVACSHAIFWSIAAPMAVRAIAPEHKAFALSMIVTGSSVAVIFGLPLGRIIGLSLGWRMTFICVGILSFLIIVYLSFVFPKLENRSTFSLKKLPELLKSRALIGIYILTLAVSTSYFTSYSYIEPYLKQVALLSDDAVTSSLIIFGVFGIVGSMLFTRLYDKKPQAFITGSTALIAISLILLHASTISFAGVIIIAAIWGMSATAFNVALQAEIIKQSSQESTAIAMSVFSGIFNLGIGCGTLFGGAVSTYMAIDYIGYVGGIIALAATLYAALKLGRII</sequence>
<dbReference type="Proteomes" id="UP000250086">
    <property type="component" value="Unassembled WGS sequence"/>
</dbReference>
<feature type="transmembrane region" description="Helical" evidence="6">
    <location>
        <begin position="135"/>
        <end position="154"/>
    </location>
</feature>
<evidence type="ECO:0000259" key="7">
    <source>
        <dbReference type="PROSITE" id="PS50850"/>
    </source>
</evidence>
<evidence type="ECO:0000313" key="9">
    <source>
        <dbReference type="Proteomes" id="UP000250086"/>
    </source>
</evidence>
<keyword evidence="5 6" id="KW-0472">Membrane</keyword>
<reference evidence="8 9" key="1">
    <citation type="submission" date="2018-06" db="EMBL/GenBank/DDBJ databases">
        <authorList>
            <consortium name="Pathogen Informatics"/>
            <person name="Doyle S."/>
        </authorList>
    </citation>
    <scope>NUCLEOTIDE SEQUENCE [LARGE SCALE GENOMIC DNA]</scope>
    <source>
        <strain evidence="8 9">NCTC13093</strain>
    </source>
</reference>
<dbReference type="InterPro" id="IPR050189">
    <property type="entry name" value="MFS_Efflux_Transporters"/>
</dbReference>
<dbReference type="AlphaFoldDB" id="A0A2X0VAS2"/>
<feature type="transmembrane region" description="Helical" evidence="6">
    <location>
        <begin position="274"/>
        <end position="291"/>
    </location>
</feature>
<dbReference type="EMBL" id="UAPV01000001">
    <property type="protein sequence ID" value="SPT70216.1"/>
    <property type="molecule type" value="Genomic_DNA"/>
</dbReference>
<dbReference type="Gene3D" id="1.20.1250.20">
    <property type="entry name" value="MFS general substrate transporter like domains"/>
    <property type="match status" value="1"/>
</dbReference>
<accession>A0A2X0VAS2</accession>
<dbReference type="InterPro" id="IPR020846">
    <property type="entry name" value="MFS_dom"/>
</dbReference>
<keyword evidence="9" id="KW-1185">Reference proteome</keyword>
<feature type="transmembrane region" description="Helical" evidence="6">
    <location>
        <begin position="54"/>
        <end position="71"/>
    </location>
</feature>
<feature type="transmembrane region" description="Helical" evidence="6">
    <location>
        <begin position="297"/>
        <end position="317"/>
    </location>
</feature>
<dbReference type="InterPro" id="IPR011701">
    <property type="entry name" value="MFS"/>
</dbReference>
<dbReference type="SUPFAM" id="SSF103473">
    <property type="entry name" value="MFS general substrate transporter"/>
    <property type="match status" value="1"/>
</dbReference>